<sequence length="231" mass="25294">MPRCYIWWRDGFAGRAEAFVANGGHLVTTYWTGIVNESDLCYLGGFPGPLRNLLGIWAEEIDCLNDGEFNLVQGLAGNQCGLQGPYQVRHLCELIHIESAQALATYRDDFYAGRPAVTVNAFGKGKAWHVASRNDLAFQRDFFTALSKELALPRAIATELPPGVVATARTDGDNAFIFLQNYRRAKPYPYPAARVLGLPDRRGGIGSTDPVGMGLPYSPSSRVISSSPRLL</sequence>
<dbReference type="CDD" id="cd03143">
    <property type="entry name" value="A4_beta-galactosidase_middle_domain"/>
    <property type="match status" value="1"/>
</dbReference>
<dbReference type="AlphaFoldDB" id="A0A4P0XXY2"/>
<dbReference type="InterPro" id="IPR003476">
    <property type="entry name" value="Glyco_hydro_42"/>
</dbReference>
<dbReference type="EMBL" id="CABDVL010000003">
    <property type="protein sequence ID" value="VTM52146.1"/>
    <property type="molecule type" value="Genomic_DNA"/>
</dbReference>
<evidence type="ECO:0000256" key="1">
    <source>
        <dbReference type="SAM" id="MobiDB-lite"/>
    </source>
</evidence>
<dbReference type="GO" id="GO:0005975">
    <property type="term" value="P:carbohydrate metabolic process"/>
    <property type="evidence" value="ECO:0007669"/>
    <property type="project" value="InterPro"/>
</dbReference>
<dbReference type="InterPro" id="IPR029062">
    <property type="entry name" value="Class_I_gatase-like"/>
</dbReference>
<feature type="domain" description="Beta-galactosidase trimerisation" evidence="2">
    <location>
        <begin position="8"/>
        <end position="152"/>
    </location>
</feature>
<dbReference type="EC" id="3.2.1.23" evidence="3"/>
<name>A0A4P0XXY2_KLEPN</name>
<protein>
    <submittedName>
        <fullName evidence="3">Beta-galactosidase</fullName>
        <ecNumber evidence="3">3.2.1.23</ecNumber>
    </submittedName>
</protein>
<dbReference type="SUPFAM" id="SSF52317">
    <property type="entry name" value="Class I glutamine amidotransferase-like"/>
    <property type="match status" value="1"/>
</dbReference>
<dbReference type="PANTHER" id="PTHR36447">
    <property type="entry name" value="BETA-GALACTOSIDASE GANA"/>
    <property type="match status" value="1"/>
</dbReference>
<dbReference type="Gene3D" id="3.40.50.880">
    <property type="match status" value="1"/>
</dbReference>
<evidence type="ECO:0000313" key="3">
    <source>
        <dbReference type="EMBL" id="VTM52146.1"/>
    </source>
</evidence>
<accession>A0A4P0XXY2</accession>
<reference evidence="3" key="1">
    <citation type="submission" date="2019-04" db="EMBL/GenBank/DDBJ databases">
        <authorList>
            <consortium name="Pathogen Informatics"/>
        </authorList>
    </citation>
    <scope>NUCLEOTIDE SEQUENCE</scope>
    <source>
        <strain evidence="3">NCTC9183</strain>
    </source>
</reference>
<proteinExistence type="predicted"/>
<dbReference type="PANTHER" id="PTHR36447:SF1">
    <property type="entry name" value="BETA-GALACTOSIDASE GANA"/>
    <property type="match status" value="1"/>
</dbReference>
<feature type="region of interest" description="Disordered" evidence="1">
    <location>
        <begin position="208"/>
        <end position="231"/>
    </location>
</feature>
<dbReference type="Proteomes" id="UP000507695">
    <property type="component" value="Unassembled WGS sequence"/>
</dbReference>
<gene>
    <name evidence="3" type="primary">bglY_4</name>
    <name evidence="3" type="ORF">NCTC9183_01979</name>
</gene>
<organism evidence="3">
    <name type="scientific">Klebsiella pneumoniae</name>
    <dbReference type="NCBI Taxonomy" id="573"/>
    <lineage>
        <taxon>Bacteria</taxon>
        <taxon>Pseudomonadati</taxon>
        <taxon>Pseudomonadota</taxon>
        <taxon>Gammaproteobacteria</taxon>
        <taxon>Enterobacterales</taxon>
        <taxon>Enterobacteriaceae</taxon>
        <taxon>Klebsiella/Raoultella group</taxon>
        <taxon>Klebsiella</taxon>
        <taxon>Klebsiella pneumoniae complex</taxon>
    </lineage>
</organism>
<evidence type="ECO:0000259" key="2">
    <source>
        <dbReference type="Pfam" id="PF08532"/>
    </source>
</evidence>
<dbReference type="InterPro" id="IPR013780">
    <property type="entry name" value="Glyco_hydro_b"/>
</dbReference>
<dbReference type="Gene3D" id="2.60.40.1180">
    <property type="entry name" value="Golgi alpha-mannosidase II"/>
    <property type="match status" value="1"/>
</dbReference>
<dbReference type="Pfam" id="PF08532">
    <property type="entry name" value="Glyco_hydro_42M"/>
    <property type="match status" value="1"/>
</dbReference>
<feature type="compositionally biased region" description="Low complexity" evidence="1">
    <location>
        <begin position="215"/>
        <end position="231"/>
    </location>
</feature>
<keyword evidence="3" id="KW-0326">Glycosidase</keyword>
<keyword evidence="3" id="KW-0378">Hydrolase</keyword>
<dbReference type="InterPro" id="IPR013738">
    <property type="entry name" value="Beta_galactosidase_Trimer"/>
</dbReference>
<dbReference type="GO" id="GO:0004565">
    <property type="term" value="F:beta-galactosidase activity"/>
    <property type="evidence" value="ECO:0007669"/>
    <property type="project" value="UniProtKB-EC"/>
</dbReference>